<dbReference type="InterPro" id="IPR000477">
    <property type="entry name" value="RT_dom"/>
</dbReference>
<gene>
    <name evidence="4" type="primary">LOC104211212</name>
</gene>
<dbReference type="PANTHER" id="PTHR19446">
    <property type="entry name" value="REVERSE TRANSCRIPTASES"/>
    <property type="match status" value="1"/>
</dbReference>
<dbReference type="eggNOG" id="KOG1075">
    <property type="taxonomic scope" value="Eukaryota"/>
</dbReference>
<feature type="chain" id="PRO_5010567897" evidence="1">
    <location>
        <begin position="21"/>
        <end position="279"/>
    </location>
</feature>
<reference evidence="4" key="2">
    <citation type="submission" date="2025-08" db="UniProtKB">
        <authorList>
            <consortium name="RefSeq"/>
        </authorList>
    </citation>
    <scope>IDENTIFICATION</scope>
    <source>
        <tissue evidence="4">Leaf</tissue>
    </source>
</reference>
<evidence type="ECO:0000256" key="1">
    <source>
        <dbReference type="SAM" id="SignalP"/>
    </source>
</evidence>
<keyword evidence="1" id="KW-0732">Signal</keyword>
<protein>
    <submittedName>
        <fullName evidence="4">Uncharacterized protein LOC104211212</fullName>
    </submittedName>
</protein>
<evidence type="ECO:0000313" key="3">
    <source>
        <dbReference type="Proteomes" id="UP000189701"/>
    </source>
</evidence>
<dbReference type="Pfam" id="PF00078">
    <property type="entry name" value="RVT_1"/>
    <property type="match status" value="1"/>
</dbReference>
<feature type="signal peptide" evidence="1">
    <location>
        <begin position="1"/>
        <end position="20"/>
    </location>
</feature>
<dbReference type="Proteomes" id="UP000189701">
    <property type="component" value="Unplaced"/>
</dbReference>
<dbReference type="STRING" id="4096.A0A1U7UWH8"/>
<organism evidence="3 4">
    <name type="scientific">Nicotiana sylvestris</name>
    <name type="common">Wood tobacco</name>
    <name type="synonym">South American tobacco</name>
    <dbReference type="NCBI Taxonomy" id="4096"/>
    <lineage>
        <taxon>Eukaryota</taxon>
        <taxon>Viridiplantae</taxon>
        <taxon>Streptophyta</taxon>
        <taxon>Embryophyta</taxon>
        <taxon>Tracheophyta</taxon>
        <taxon>Spermatophyta</taxon>
        <taxon>Magnoliopsida</taxon>
        <taxon>eudicotyledons</taxon>
        <taxon>Gunneridae</taxon>
        <taxon>Pentapetalae</taxon>
        <taxon>asterids</taxon>
        <taxon>lamiids</taxon>
        <taxon>Solanales</taxon>
        <taxon>Solanaceae</taxon>
        <taxon>Nicotianoideae</taxon>
        <taxon>Nicotianeae</taxon>
        <taxon>Nicotiana</taxon>
    </lineage>
</organism>
<evidence type="ECO:0000313" key="4">
    <source>
        <dbReference type="RefSeq" id="XP_009758533.1"/>
    </source>
</evidence>
<proteinExistence type="predicted"/>
<reference evidence="3" key="1">
    <citation type="journal article" date="2013" name="Genome Biol.">
        <title>Reference genomes and transcriptomes of Nicotiana sylvestris and Nicotiana tomentosiformis.</title>
        <authorList>
            <person name="Sierro N."/>
            <person name="Battey J.N."/>
            <person name="Ouadi S."/>
            <person name="Bovet L."/>
            <person name="Goepfert S."/>
            <person name="Bakaher N."/>
            <person name="Peitsch M.C."/>
            <person name="Ivanov N.V."/>
        </authorList>
    </citation>
    <scope>NUCLEOTIDE SEQUENCE [LARGE SCALE GENOMIC DNA]</scope>
</reference>
<name>A0A1U7UWH8_NICSY</name>
<dbReference type="AlphaFoldDB" id="A0A1U7UWH8"/>
<feature type="domain" description="Reverse transcriptase" evidence="2">
    <location>
        <begin position="141"/>
        <end position="275"/>
    </location>
</feature>
<accession>A0A1U7UWH8</accession>
<evidence type="ECO:0000259" key="2">
    <source>
        <dbReference type="Pfam" id="PF00078"/>
    </source>
</evidence>
<sequence length="279" mass="31754">MVDASSMWFIIADCIRLAVGEVLGVTKGSPGGHKGDWWWNGEVQGKVEAKKAAYLKLVESTNEEEKRTYREYYIKAKKEAKLAVTTTKNIAFSRLYKELEGKGGDKRLYRLAKVKERKAHDLDQVKCIKDEYGKVLMDEVWERVVEARVSRCVSISENQFGLMPGHSTTKVIHLVRILVEQYKERNMDLHMVFIDLEKAYDKVSREVLWRCSEVSGVPVAYIRVIKDMYNAAKTQVRTVGGDSEHLPVVMGLHQGSALSPFLFALAMDVLTRHNQGEMP</sequence>
<keyword evidence="3" id="KW-1185">Reference proteome</keyword>
<dbReference type="RefSeq" id="XP_009758533.1">
    <property type="nucleotide sequence ID" value="XM_009760231.1"/>
</dbReference>